<comment type="caution">
    <text evidence="2">The sequence shown here is derived from an EMBL/GenBank/DDBJ whole genome shotgun (WGS) entry which is preliminary data.</text>
</comment>
<name>A0A834M3Y1_RHYFE</name>
<organism evidence="2 3">
    <name type="scientific">Rhynchophorus ferrugineus</name>
    <name type="common">Red palm weevil</name>
    <name type="synonym">Curculio ferrugineus</name>
    <dbReference type="NCBI Taxonomy" id="354439"/>
    <lineage>
        <taxon>Eukaryota</taxon>
        <taxon>Metazoa</taxon>
        <taxon>Ecdysozoa</taxon>
        <taxon>Arthropoda</taxon>
        <taxon>Hexapoda</taxon>
        <taxon>Insecta</taxon>
        <taxon>Pterygota</taxon>
        <taxon>Neoptera</taxon>
        <taxon>Endopterygota</taxon>
        <taxon>Coleoptera</taxon>
        <taxon>Polyphaga</taxon>
        <taxon>Cucujiformia</taxon>
        <taxon>Curculionidae</taxon>
        <taxon>Dryophthorinae</taxon>
        <taxon>Rhynchophorus</taxon>
    </lineage>
</organism>
<feature type="region of interest" description="Disordered" evidence="1">
    <location>
        <begin position="31"/>
        <end position="56"/>
    </location>
</feature>
<keyword evidence="3" id="KW-1185">Reference proteome</keyword>
<proteinExistence type="predicted"/>
<evidence type="ECO:0000313" key="2">
    <source>
        <dbReference type="EMBL" id="KAF7264224.1"/>
    </source>
</evidence>
<accession>A0A834M3Y1</accession>
<protein>
    <submittedName>
        <fullName evidence="2">Uncharacterized protein</fullName>
    </submittedName>
</protein>
<dbReference type="AlphaFoldDB" id="A0A834M3Y1"/>
<feature type="compositionally biased region" description="Basic and acidic residues" evidence="1">
    <location>
        <begin position="40"/>
        <end position="56"/>
    </location>
</feature>
<evidence type="ECO:0000256" key="1">
    <source>
        <dbReference type="SAM" id="MobiDB-lite"/>
    </source>
</evidence>
<dbReference type="EMBL" id="JAACXV010017912">
    <property type="protein sequence ID" value="KAF7264224.1"/>
    <property type="molecule type" value="Genomic_DNA"/>
</dbReference>
<reference evidence="2" key="1">
    <citation type="submission" date="2020-08" db="EMBL/GenBank/DDBJ databases">
        <title>Genome sequencing and assembly of the red palm weevil Rhynchophorus ferrugineus.</title>
        <authorList>
            <person name="Dias G.B."/>
            <person name="Bergman C.M."/>
            <person name="Manee M."/>
        </authorList>
    </citation>
    <scope>NUCLEOTIDE SEQUENCE</scope>
    <source>
        <strain evidence="2">AA-2017</strain>
        <tissue evidence="2">Whole larva</tissue>
    </source>
</reference>
<dbReference type="Proteomes" id="UP000625711">
    <property type="component" value="Unassembled WGS sequence"/>
</dbReference>
<gene>
    <name evidence="2" type="ORF">GWI33_000453</name>
</gene>
<feature type="non-terminal residue" evidence="2">
    <location>
        <position position="56"/>
    </location>
</feature>
<sequence length="56" mass="6169">MEIVAEHVTSCPPSVPDRCVDVAGAAAFDRGGRRVRGSQRRKEVSGWQLKESRSSR</sequence>
<evidence type="ECO:0000313" key="3">
    <source>
        <dbReference type="Proteomes" id="UP000625711"/>
    </source>
</evidence>